<proteinExistence type="predicted"/>
<reference evidence="2 3" key="1">
    <citation type="submission" date="2020-08" db="EMBL/GenBank/DDBJ databases">
        <title>Genomic Encyclopedia of Type Strains, Phase IV (KMG-IV): sequencing the most valuable type-strain genomes for metagenomic binning, comparative biology and taxonomic classification.</title>
        <authorList>
            <person name="Goeker M."/>
        </authorList>
    </citation>
    <scope>NUCLEOTIDE SEQUENCE [LARGE SCALE GENOMIC DNA]</scope>
    <source>
        <strain evidence="2 3">DSM 29007</strain>
    </source>
</reference>
<evidence type="ECO:0000313" key="3">
    <source>
        <dbReference type="Proteomes" id="UP000582837"/>
    </source>
</evidence>
<comment type="caution">
    <text evidence="2">The sequence shown here is derived from an EMBL/GenBank/DDBJ whole genome shotgun (WGS) entry which is preliminary data.</text>
</comment>
<gene>
    <name evidence="2" type="ORF">HNQ61_000707</name>
</gene>
<feature type="signal peptide" evidence="1">
    <location>
        <begin position="1"/>
        <end position="22"/>
    </location>
</feature>
<dbReference type="EMBL" id="JACHIA010000001">
    <property type="protein sequence ID" value="MBB6069096.1"/>
    <property type="molecule type" value="Genomic_DNA"/>
</dbReference>
<dbReference type="RefSeq" id="WP_170031898.1">
    <property type="nucleotide sequence ID" value="NZ_JABDTL010000001.1"/>
</dbReference>
<name>A0A841GWZ3_9BACT</name>
<accession>A0A841GWZ3</accession>
<keyword evidence="1" id="KW-0732">Signal</keyword>
<evidence type="ECO:0000313" key="2">
    <source>
        <dbReference type="EMBL" id="MBB6069096.1"/>
    </source>
</evidence>
<feature type="chain" id="PRO_5032811125" evidence="1">
    <location>
        <begin position="23"/>
        <end position="480"/>
    </location>
</feature>
<keyword evidence="3" id="KW-1185">Reference proteome</keyword>
<protein>
    <submittedName>
        <fullName evidence="2">Secreted PhoX family phosphatase</fullName>
    </submittedName>
</protein>
<dbReference type="AlphaFoldDB" id="A0A841GWZ3"/>
<dbReference type="Proteomes" id="UP000582837">
    <property type="component" value="Unassembled WGS sequence"/>
</dbReference>
<organism evidence="2 3">
    <name type="scientific">Longimicrobium terrae</name>
    <dbReference type="NCBI Taxonomy" id="1639882"/>
    <lineage>
        <taxon>Bacteria</taxon>
        <taxon>Pseudomonadati</taxon>
        <taxon>Gemmatimonadota</taxon>
        <taxon>Longimicrobiia</taxon>
        <taxon>Longimicrobiales</taxon>
        <taxon>Longimicrobiaceae</taxon>
        <taxon>Longimicrobium</taxon>
    </lineage>
</organism>
<sequence length="480" mass="51281">MKASTLLTMGATAALAAGAAAACDSATEPGRRITFAATSVTPALLKSLPAGVQAIPVISSDDQLPGSPNFIFGGSADGMGILRGTDGVYTLLVNHEDNFSVSRLTLDADFRPITGEYVLQSDAGRYRLCSATMVRPEVHGFGPLYITAGESNAESQIHAVNPFGARNTSTFLTALGRWNTENAVPLPAEAYGDRTVIVIGDDDSSSAAGGQLALYVGNSIGDLTTGSVYVMARANDVVRERDMVPGTTYPVVFRKLEGSVPAMTGADINARSLSLKAIQFGRVEDIDYRKGSGGGREVYFNVTGQANTGVNADYSRSKYGRVYRLVLDRQDPTRGTVEVLLDGDDRNGPAREFQNPDNIMVARNFAYISEDPNGYGDETHDARVYQYDLRSGALRVVAELDHHRGDAKYNNVAGARSSLGAWEFGAMLDLTEEAGIRDGFLLAIQPHTWTGDRYRAADGGTGRPNESQASQLVVLTGLER</sequence>
<evidence type="ECO:0000256" key="1">
    <source>
        <dbReference type="SAM" id="SignalP"/>
    </source>
</evidence>
<dbReference type="PROSITE" id="PS51257">
    <property type="entry name" value="PROKAR_LIPOPROTEIN"/>
    <property type="match status" value="1"/>
</dbReference>